<name>A0A8C8XIN6_PANLE</name>
<dbReference type="AlphaFoldDB" id="A0A8C8XIN6"/>
<dbReference type="GeneTree" id="ENSGT01140000286719"/>
<evidence type="ECO:0000313" key="2">
    <source>
        <dbReference type="Proteomes" id="UP000694399"/>
    </source>
</evidence>
<sequence>VLNRHPVLSSLSDRHFKYERKVKMVKEGLKRERLVPILNKKLFRCKGYMYSSLRIFDEAYFLRKNQCHIFPLKI</sequence>
<reference evidence="1" key="2">
    <citation type="submission" date="2025-08" db="UniProtKB">
        <authorList>
            <consortium name="Ensembl"/>
        </authorList>
    </citation>
    <scope>IDENTIFICATION</scope>
</reference>
<reference evidence="1" key="1">
    <citation type="journal article" date="2019" name="bioRxiv">
        <title>Long live the king: chromosome-level assembly of the lion (Panthera leo) using linked-read, Hi-C, and long read data.</title>
        <authorList>
            <person name="Armstrong E.E."/>
            <person name="Taylor R.W."/>
            <person name="Miller D.E."/>
            <person name="Kaelin C."/>
            <person name="Barsh G."/>
            <person name="Hadly E.A."/>
            <person name="Petrov D."/>
        </authorList>
    </citation>
    <scope>NUCLEOTIDE SEQUENCE [LARGE SCALE GENOMIC DNA]</scope>
</reference>
<evidence type="ECO:0000313" key="1">
    <source>
        <dbReference type="Ensembl" id="ENSPLOP00000017832.1"/>
    </source>
</evidence>
<reference evidence="1" key="3">
    <citation type="submission" date="2025-09" db="UniProtKB">
        <authorList>
            <consortium name="Ensembl"/>
        </authorList>
    </citation>
    <scope>IDENTIFICATION</scope>
</reference>
<organism evidence="1 2">
    <name type="scientific">Panthera leo</name>
    <name type="common">Lion</name>
    <dbReference type="NCBI Taxonomy" id="9689"/>
    <lineage>
        <taxon>Eukaryota</taxon>
        <taxon>Metazoa</taxon>
        <taxon>Chordata</taxon>
        <taxon>Craniata</taxon>
        <taxon>Vertebrata</taxon>
        <taxon>Euteleostomi</taxon>
        <taxon>Mammalia</taxon>
        <taxon>Eutheria</taxon>
        <taxon>Laurasiatheria</taxon>
        <taxon>Carnivora</taxon>
        <taxon>Feliformia</taxon>
        <taxon>Felidae</taxon>
        <taxon>Pantherinae</taxon>
        <taxon>Panthera</taxon>
    </lineage>
</organism>
<accession>A0A8C8XIN6</accession>
<protein>
    <submittedName>
        <fullName evidence="1">Uncharacterized protein</fullName>
    </submittedName>
</protein>
<dbReference type="Ensembl" id="ENSPLOT00000019753.1">
    <property type="protein sequence ID" value="ENSPLOP00000017832.1"/>
    <property type="gene ID" value="ENSPLOG00000013078.1"/>
</dbReference>
<keyword evidence="2" id="KW-1185">Reference proteome</keyword>
<proteinExistence type="predicted"/>
<dbReference type="Proteomes" id="UP000694399">
    <property type="component" value="Chromosome D2"/>
</dbReference>